<reference evidence="1 2" key="1">
    <citation type="submission" date="2020-04" db="EMBL/GenBank/DDBJ databases">
        <title>MicrobeNet Type strains.</title>
        <authorList>
            <person name="Nicholson A.C."/>
        </authorList>
    </citation>
    <scope>NUCLEOTIDE SEQUENCE [LARGE SCALE GENOMIC DNA]</scope>
    <source>
        <strain evidence="1 2">JCM 3332</strain>
    </source>
</reference>
<comment type="caution">
    <text evidence="1">The sequence shown here is derived from an EMBL/GenBank/DDBJ whole genome shotgun (WGS) entry which is preliminary data.</text>
</comment>
<keyword evidence="2" id="KW-1185">Reference proteome</keyword>
<protein>
    <submittedName>
        <fullName evidence="1">Uncharacterized protein</fullName>
    </submittedName>
</protein>
<dbReference type="EMBL" id="JAAXOT010000022">
    <property type="protein sequence ID" value="NKY60428.1"/>
    <property type="molecule type" value="Genomic_DNA"/>
</dbReference>
<dbReference type="AlphaFoldDB" id="A0A846YSK9"/>
<sequence>MELQATITGGLECALCVHGAPGGSRTAVTITSGYALCEEHKWEFADVVEARANELYAEQQERDRERKRRWGEL</sequence>
<proteinExistence type="predicted"/>
<dbReference type="Proteomes" id="UP000570678">
    <property type="component" value="Unassembled WGS sequence"/>
</dbReference>
<dbReference type="RefSeq" id="WP_062979985.1">
    <property type="nucleotide sequence ID" value="NZ_JAAXOT010000022.1"/>
</dbReference>
<gene>
    <name evidence="1" type="ORF">HGA15_30685</name>
</gene>
<organism evidence="1 2">
    <name type="scientific">Nocardia flavorosea</name>
    <dbReference type="NCBI Taxonomy" id="53429"/>
    <lineage>
        <taxon>Bacteria</taxon>
        <taxon>Bacillati</taxon>
        <taxon>Actinomycetota</taxon>
        <taxon>Actinomycetes</taxon>
        <taxon>Mycobacteriales</taxon>
        <taxon>Nocardiaceae</taxon>
        <taxon>Nocardia</taxon>
    </lineage>
</organism>
<evidence type="ECO:0000313" key="2">
    <source>
        <dbReference type="Proteomes" id="UP000570678"/>
    </source>
</evidence>
<accession>A0A846YSK9</accession>
<name>A0A846YSK9_9NOCA</name>
<evidence type="ECO:0000313" key="1">
    <source>
        <dbReference type="EMBL" id="NKY60428.1"/>
    </source>
</evidence>